<organism evidence="2 3">
    <name type="scientific">Aspergillus chevalieri</name>
    <name type="common">Eurotium chevalieri</name>
    <dbReference type="NCBI Taxonomy" id="182096"/>
    <lineage>
        <taxon>Eukaryota</taxon>
        <taxon>Fungi</taxon>
        <taxon>Dikarya</taxon>
        <taxon>Ascomycota</taxon>
        <taxon>Pezizomycotina</taxon>
        <taxon>Eurotiomycetes</taxon>
        <taxon>Eurotiomycetidae</taxon>
        <taxon>Eurotiales</taxon>
        <taxon>Aspergillaceae</taxon>
        <taxon>Aspergillus</taxon>
        <taxon>Aspergillus subgen. Aspergillus</taxon>
    </lineage>
</organism>
<dbReference type="Proteomes" id="UP000637239">
    <property type="component" value="Chromosome 3"/>
</dbReference>
<evidence type="ECO:0000313" key="3">
    <source>
        <dbReference type="Proteomes" id="UP000637239"/>
    </source>
</evidence>
<protein>
    <submittedName>
        <fullName evidence="2">Uncharacterized protein</fullName>
    </submittedName>
</protein>
<sequence length="319" mass="34646">MTTNYSDPESLATLTATVNQALIETGRFFRSAGSIQSRAQLKRSIPAAHEQFQFALDDLSEQIFLAKAFLERDYEAVRATKTETQMAQDVAMGETGVKPEPEAGEQAPEKTEKEVDIKIEQTTDDVTTNPPAPAAAESSQPNEPDQHVKAEQPGETSAVPDQSTAETKFDTEPNETARGGANDFDLHLDFGNDEIGDQNFLNMNTGGGANEADGSGFGNGIPSGGDAFDLEFEKADAITGEEQRPQQQQPQQQQHEQQQPQLQTGTDSQTGEQSAEDIMAPGESSFDDLFMGSGEMDDQGLLEGDELMNINELDDNWFT</sequence>
<evidence type="ECO:0000256" key="1">
    <source>
        <dbReference type="SAM" id="MobiDB-lite"/>
    </source>
</evidence>
<keyword evidence="3" id="KW-1185">Reference proteome</keyword>
<dbReference type="KEGG" id="ache:ACHE_30298S"/>
<name>A0A7R7VKE0_ASPCH</name>
<dbReference type="EMBL" id="AP024418">
    <property type="protein sequence ID" value="BCR86311.1"/>
    <property type="molecule type" value="Genomic_DNA"/>
</dbReference>
<dbReference type="GeneID" id="66980670"/>
<feature type="compositionally biased region" description="Basic and acidic residues" evidence="1">
    <location>
        <begin position="231"/>
        <end position="244"/>
    </location>
</feature>
<feature type="compositionally biased region" description="Basic and acidic residues" evidence="1">
    <location>
        <begin position="97"/>
        <end position="121"/>
    </location>
</feature>
<reference evidence="2" key="1">
    <citation type="submission" date="2021-01" db="EMBL/GenBank/DDBJ databases">
        <authorList>
            <consortium name="Aspergillus chevalieri M1 genome sequencing consortium"/>
            <person name="Kazuki M."/>
            <person name="Futagami T."/>
        </authorList>
    </citation>
    <scope>NUCLEOTIDE SEQUENCE</scope>
    <source>
        <strain evidence="2">M1</strain>
    </source>
</reference>
<feature type="compositionally biased region" description="Low complexity" evidence="1">
    <location>
        <begin position="134"/>
        <end position="143"/>
    </location>
</feature>
<feature type="compositionally biased region" description="Polar residues" evidence="1">
    <location>
        <begin position="264"/>
        <end position="273"/>
    </location>
</feature>
<feature type="compositionally biased region" description="Low complexity" evidence="1">
    <location>
        <begin position="245"/>
        <end position="263"/>
    </location>
</feature>
<reference evidence="2" key="2">
    <citation type="submission" date="2021-02" db="EMBL/GenBank/DDBJ databases">
        <title>Aspergillus chevalieri M1 genome sequence.</title>
        <authorList>
            <person name="Kadooka C."/>
            <person name="Mori K."/>
            <person name="Futagami T."/>
        </authorList>
    </citation>
    <scope>NUCLEOTIDE SEQUENCE</scope>
    <source>
        <strain evidence="2">M1</strain>
    </source>
</reference>
<evidence type="ECO:0000313" key="2">
    <source>
        <dbReference type="EMBL" id="BCR86311.1"/>
    </source>
</evidence>
<accession>A0A7R7VKE0</accession>
<feature type="region of interest" description="Disordered" evidence="1">
    <location>
        <begin position="85"/>
        <end position="303"/>
    </location>
</feature>
<dbReference type="AlphaFoldDB" id="A0A7R7VKE0"/>
<feature type="compositionally biased region" description="Gly residues" evidence="1">
    <location>
        <begin position="205"/>
        <end position="223"/>
    </location>
</feature>
<dbReference type="RefSeq" id="XP_043134833.1">
    <property type="nucleotide sequence ID" value="XM_043276901.1"/>
</dbReference>
<gene>
    <name evidence="2" type="ORF">ACHE_30298S</name>
</gene>
<proteinExistence type="predicted"/>